<dbReference type="Pfam" id="PF13155">
    <property type="entry name" value="Toprim_2"/>
    <property type="match status" value="1"/>
</dbReference>
<dbReference type="InterPro" id="IPR019475">
    <property type="entry name" value="DNA_primase_DnaB-bd"/>
</dbReference>
<dbReference type="GO" id="GO:0006269">
    <property type="term" value="P:DNA replication, synthesis of primer"/>
    <property type="evidence" value="ECO:0007669"/>
    <property type="project" value="UniProtKB-UniRule"/>
</dbReference>
<dbReference type="SUPFAM" id="SSF56731">
    <property type="entry name" value="DNA primase core"/>
    <property type="match status" value="1"/>
</dbReference>
<evidence type="ECO:0000256" key="4">
    <source>
        <dbReference type="ARBA" id="ARBA00022695"/>
    </source>
</evidence>
<comment type="caution">
    <text evidence="16">The sequence shown here is derived from an EMBL/GenBank/DDBJ whole genome shotgun (WGS) entry which is preliminary data.</text>
</comment>
<dbReference type="GO" id="GO:0003677">
    <property type="term" value="F:DNA binding"/>
    <property type="evidence" value="ECO:0007669"/>
    <property type="project" value="UniProtKB-KW"/>
</dbReference>
<dbReference type="SMART" id="SM00493">
    <property type="entry name" value="TOPRIM"/>
    <property type="match status" value="1"/>
</dbReference>
<evidence type="ECO:0000313" key="16">
    <source>
        <dbReference type="EMBL" id="OGC14320.1"/>
    </source>
</evidence>
<dbReference type="Proteomes" id="UP000177905">
    <property type="component" value="Unassembled WGS sequence"/>
</dbReference>
<dbReference type="Pfam" id="PF10410">
    <property type="entry name" value="DnaB_bind"/>
    <property type="match status" value="1"/>
</dbReference>
<dbReference type="GO" id="GO:0005737">
    <property type="term" value="C:cytoplasm"/>
    <property type="evidence" value="ECO:0007669"/>
    <property type="project" value="TreeGrafter"/>
</dbReference>
<keyword evidence="6 12" id="KW-0479">Metal-binding</keyword>
<protein>
    <recommendedName>
        <fullName evidence="12 13">DNA primase</fullName>
        <ecNumber evidence="12">2.7.7.101</ecNumber>
    </recommendedName>
</protein>
<dbReference type="InterPro" id="IPR006295">
    <property type="entry name" value="DNA_primase_DnaG"/>
</dbReference>
<dbReference type="InterPro" id="IPR002694">
    <property type="entry name" value="Znf_CHC2"/>
</dbReference>
<dbReference type="GO" id="GO:0008270">
    <property type="term" value="F:zinc ion binding"/>
    <property type="evidence" value="ECO:0007669"/>
    <property type="project" value="UniProtKB-UniRule"/>
</dbReference>
<feature type="domain" description="Toprim" evidence="15">
    <location>
        <begin position="251"/>
        <end position="332"/>
    </location>
</feature>
<dbReference type="InterPro" id="IPR037068">
    <property type="entry name" value="DNA_primase_core_N_sf"/>
</dbReference>
<dbReference type="InterPro" id="IPR013264">
    <property type="entry name" value="DNAG_N"/>
</dbReference>
<gene>
    <name evidence="12" type="primary">dnaG</name>
    <name evidence="16" type="ORF">A2290_08260</name>
</gene>
<dbReference type="PANTHER" id="PTHR30313:SF2">
    <property type="entry name" value="DNA PRIMASE"/>
    <property type="match status" value="1"/>
</dbReference>
<comment type="function">
    <text evidence="12 13">RNA polymerase that catalyzes the synthesis of short RNA molecules used as primers for DNA polymerase during DNA replication.</text>
</comment>
<evidence type="ECO:0000256" key="11">
    <source>
        <dbReference type="ARBA" id="ARBA00023163"/>
    </source>
</evidence>
<dbReference type="Gene3D" id="3.90.580.10">
    <property type="entry name" value="Zinc finger, CHC2-type domain"/>
    <property type="match status" value="1"/>
</dbReference>
<dbReference type="InterPro" id="IPR006171">
    <property type="entry name" value="TOPRIM_dom"/>
</dbReference>
<dbReference type="Pfam" id="PF08275">
    <property type="entry name" value="DNAG_N"/>
    <property type="match status" value="1"/>
</dbReference>
<keyword evidence="9" id="KW-0460">Magnesium</keyword>
<dbReference type="InterPro" id="IPR016136">
    <property type="entry name" value="DNA_helicase_N/primase_C"/>
</dbReference>
<evidence type="ECO:0000256" key="8">
    <source>
        <dbReference type="ARBA" id="ARBA00022833"/>
    </source>
</evidence>
<dbReference type="FunFam" id="3.90.580.10:FF:000001">
    <property type="entry name" value="DNA primase"/>
    <property type="match status" value="1"/>
</dbReference>
<evidence type="ECO:0000256" key="6">
    <source>
        <dbReference type="ARBA" id="ARBA00022723"/>
    </source>
</evidence>
<keyword evidence="11 12" id="KW-0804">Transcription</keyword>
<comment type="similarity">
    <text evidence="12 13">Belongs to the DnaG primase family.</text>
</comment>
<dbReference type="SUPFAM" id="SSF57783">
    <property type="entry name" value="Zinc beta-ribbon"/>
    <property type="match status" value="1"/>
</dbReference>
<keyword evidence="8 12" id="KW-0862">Zinc</keyword>
<evidence type="ECO:0000313" key="17">
    <source>
        <dbReference type="Proteomes" id="UP000177905"/>
    </source>
</evidence>
<evidence type="ECO:0000256" key="13">
    <source>
        <dbReference type="PIRNR" id="PIRNR002811"/>
    </source>
</evidence>
<dbReference type="InterPro" id="IPR050219">
    <property type="entry name" value="DnaG_primase"/>
</dbReference>
<evidence type="ECO:0000256" key="3">
    <source>
        <dbReference type="ARBA" id="ARBA00022679"/>
    </source>
</evidence>
<evidence type="ECO:0000256" key="2">
    <source>
        <dbReference type="ARBA" id="ARBA00022515"/>
    </source>
</evidence>
<dbReference type="SMART" id="SM00400">
    <property type="entry name" value="ZnF_CHCC"/>
    <property type="match status" value="1"/>
</dbReference>
<keyword evidence="5 12" id="KW-0235">DNA replication</keyword>
<evidence type="ECO:0000256" key="10">
    <source>
        <dbReference type="ARBA" id="ARBA00023125"/>
    </source>
</evidence>
<evidence type="ECO:0000256" key="1">
    <source>
        <dbReference type="ARBA" id="ARBA00022478"/>
    </source>
</evidence>
<comment type="cofactor">
    <cofactor evidence="12 13 14">
        <name>Zn(2+)</name>
        <dbReference type="ChEBI" id="CHEBI:29105"/>
    </cofactor>
    <text evidence="12 13 14">Binds 1 zinc ion per monomer.</text>
</comment>
<dbReference type="PROSITE" id="PS50880">
    <property type="entry name" value="TOPRIM"/>
    <property type="match status" value="1"/>
</dbReference>
<reference evidence="16 17" key="1">
    <citation type="journal article" date="2016" name="Nat. Commun.">
        <title>Thousands of microbial genomes shed light on interconnected biogeochemical processes in an aquifer system.</title>
        <authorList>
            <person name="Anantharaman K."/>
            <person name="Brown C.T."/>
            <person name="Hug L.A."/>
            <person name="Sharon I."/>
            <person name="Castelle C.J."/>
            <person name="Probst A.J."/>
            <person name="Thomas B.C."/>
            <person name="Singh A."/>
            <person name="Wilkins M.J."/>
            <person name="Karaoz U."/>
            <person name="Brodie E.L."/>
            <person name="Williams K.H."/>
            <person name="Hubbard S.S."/>
            <person name="Banfield J.F."/>
        </authorList>
    </citation>
    <scope>NUCLEOTIDE SEQUENCE [LARGE SCALE GENOMIC DNA]</scope>
</reference>
<keyword evidence="10 12" id="KW-0238">DNA-binding</keyword>
<dbReference type="Gene3D" id="3.40.1360.10">
    <property type="match status" value="1"/>
</dbReference>
<keyword evidence="1 12" id="KW-0240">DNA-directed RNA polymerase</keyword>
<name>A0A1F4S1N3_UNCSA</name>
<accession>A0A1F4S1N3</accession>
<dbReference type="HAMAP" id="MF_00974">
    <property type="entry name" value="DNA_primase_DnaG"/>
    <property type="match status" value="1"/>
</dbReference>
<dbReference type="Pfam" id="PF01807">
    <property type="entry name" value="Zn_ribbon_DnaG"/>
    <property type="match status" value="1"/>
</dbReference>
<dbReference type="PIRSF" id="PIRSF002811">
    <property type="entry name" value="DnaG"/>
    <property type="match status" value="1"/>
</dbReference>
<dbReference type="CDD" id="cd03364">
    <property type="entry name" value="TOPRIM_DnaG_primases"/>
    <property type="match status" value="1"/>
</dbReference>
<dbReference type="NCBIfam" id="TIGR01391">
    <property type="entry name" value="dnaG"/>
    <property type="match status" value="1"/>
</dbReference>
<comment type="catalytic activity">
    <reaction evidence="12">
        <text>ssDNA + n NTP = ssDNA/pppN(pN)n-1 hybrid + (n-1) diphosphate.</text>
        <dbReference type="EC" id="2.7.7.101"/>
    </reaction>
</comment>
<keyword evidence="4 12" id="KW-0548">Nucleotidyltransferase</keyword>
<dbReference type="InterPro" id="IPR030846">
    <property type="entry name" value="DnaG_bac"/>
</dbReference>
<dbReference type="EC" id="2.7.7.101" evidence="12"/>
<proteinExistence type="inferred from homology"/>
<dbReference type="InterPro" id="IPR034151">
    <property type="entry name" value="TOPRIM_DnaG_bac"/>
</dbReference>
<dbReference type="GO" id="GO:0000428">
    <property type="term" value="C:DNA-directed RNA polymerase complex"/>
    <property type="evidence" value="ECO:0007669"/>
    <property type="project" value="UniProtKB-KW"/>
</dbReference>
<keyword evidence="7 12" id="KW-0863">Zinc-finger</keyword>
<feature type="zinc finger region" description="CHC2-type" evidence="12 14">
    <location>
        <begin position="38"/>
        <end position="62"/>
    </location>
</feature>
<dbReference type="AlphaFoldDB" id="A0A1F4S1N3"/>
<sequence length="576" mass="65144">MLSKEKIEEIREKINIVDVVSSYIPSLRKRGKNYIGLCPFHSEKTPSFTVSQEKGLFHCFGCGKGGNVFNLLMEMENVSFIEALKIAGDKVGIAIESFVGSSPLDSSPNKKLFSIMELACKFYESHLDEAAEYLKKRNVNDPKVFRLGFAPSGWDNLLKFLLSRGVKEEYILKTGLVSPRQSGSGSGVYDRFRNRLIFPITNHQNQIIGFGGRSTTNEDPKYLNSPESTIFIKGENLYNLSLAKDFIKKQKIAVLVEGYMDTIACFESEIKNVVAPLGTAFTVNQASLLKRFTDTVVIFFDQDQAGILASEKAEEVLRGAGISVRIATYEGAKDPDELALKQGKEALEESIKKSIPSIEFRIRRIINYYKTNEVEGKVKAAHEITKLLSKEKDGILQDEYIKFASKLLNIPAEKLEAELKNKISLFSKKGSSEKRSIPNVPSIVKEAERKLLKLALERKEVIQIIKKELSIDNFSHYKDIFYHIWNLDSNDILSSVDDESSAKILREIALTEEPAENQEKTLEDCIKAIKSFEIKRKIEIIRQSIIKAEKEGETKTQKSLSRELLELNEILRNMVR</sequence>
<dbReference type="EMBL" id="MEUA01000038">
    <property type="protein sequence ID" value="OGC14320.1"/>
    <property type="molecule type" value="Genomic_DNA"/>
</dbReference>
<comment type="domain">
    <text evidence="12">Contains an N-terminal zinc-binding domain, a central core domain that contains the primase activity, and a C-terminal DnaB-binding domain.</text>
</comment>
<dbReference type="Gene3D" id="1.10.860.10">
    <property type="entry name" value="DNAb Helicase, Chain A"/>
    <property type="match status" value="1"/>
</dbReference>
<dbReference type="PANTHER" id="PTHR30313">
    <property type="entry name" value="DNA PRIMASE"/>
    <property type="match status" value="1"/>
</dbReference>
<evidence type="ECO:0000259" key="15">
    <source>
        <dbReference type="PROSITE" id="PS50880"/>
    </source>
</evidence>
<dbReference type="Gene3D" id="3.90.980.10">
    <property type="entry name" value="DNA primase, catalytic core, N-terminal domain"/>
    <property type="match status" value="1"/>
</dbReference>
<comment type="subunit">
    <text evidence="12">Monomer. Interacts with DnaB.</text>
</comment>
<dbReference type="GO" id="GO:1990077">
    <property type="term" value="C:primosome complex"/>
    <property type="evidence" value="ECO:0007669"/>
    <property type="project" value="UniProtKB-KW"/>
</dbReference>
<keyword evidence="3 12" id="KW-0808">Transferase</keyword>
<keyword evidence="2 12" id="KW-0639">Primosome</keyword>
<evidence type="ECO:0000256" key="9">
    <source>
        <dbReference type="ARBA" id="ARBA00022842"/>
    </source>
</evidence>
<evidence type="ECO:0000256" key="14">
    <source>
        <dbReference type="PIRSR" id="PIRSR002811-1"/>
    </source>
</evidence>
<organism evidence="16 17">
    <name type="scientific">candidate division WOR-1 bacterium RIFOXYB2_FULL_36_35</name>
    <dbReference type="NCBI Taxonomy" id="1802578"/>
    <lineage>
        <taxon>Bacteria</taxon>
        <taxon>Bacillati</taxon>
        <taxon>Saganbacteria</taxon>
    </lineage>
</organism>
<evidence type="ECO:0000256" key="12">
    <source>
        <dbReference type="HAMAP-Rule" id="MF_00974"/>
    </source>
</evidence>
<dbReference type="InterPro" id="IPR036977">
    <property type="entry name" value="DNA_primase_Znf_CHC2"/>
</dbReference>
<dbReference type="GO" id="GO:0003899">
    <property type="term" value="F:DNA-directed RNA polymerase activity"/>
    <property type="evidence" value="ECO:0007669"/>
    <property type="project" value="UniProtKB-UniRule"/>
</dbReference>
<evidence type="ECO:0000256" key="5">
    <source>
        <dbReference type="ARBA" id="ARBA00022705"/>
    </source>
</evidence>
<evidence type="ECO:0000256" key="7">
    <source>
        <dbReference type="ARBA" id="ARBA00022771"/>
    </source>
</evidence>